<dbReference type="AlphaFoldDB" id="A0A2G4EYU4"/>
<name>A0A2G4EYU4_9CYAN</name>
<dbReference type="InterPro" id="IPR009057">
    <property type="entry name" value="Homeodomain-like_sf"/>
</dbReference>
<dbReference type="InterPro" id="IPR036388">
    <property type="entry name" value="WH-like_DNA-bd_sf"/>
</dbReference>
<organism evidence="2 3">
    <name type="scientific">Tychonema bourrellyi FEM_GT703</name>
    <dbReference type="NCBI Taxonomy" id="2040638"/>
    <lineage>
        <taxon>Bacteria</taxon>
        <taxon>Bacillati</taxon>
        <taxon>Cyanobacteriota</taxon>
        <taxon>Cyanophyceae</taxon>
        <taxon>Oscillatoriophycideae</taxon>
        <taxon>Oscillatoriales</taxon>
        <taxon>Microcoleaceae</taxon>
        <taxon>Tychonema</taxon>
    </lineage>
</organism>
<dbReference type="Proteomes" id="UP000226442">
    <property type="component" value="Unassembled WGS sequence"/>
</dbReference>
<dbReference type="OrthoDB" id="459824at2"/>
<keyword evidence="3" id="KW-1185">Reference proteome</keyword>
<dbReference type="Pfam" id="PF13384">
    <property type="entry name" value="HTH_23"/>
    <property type="match status" value="1"/>
</dbReference>
<dbReference type="RefSeq" id="WP_096829129.1">
    <property type="nucleotide sequence ID" value="NZ_NXIB02000085.1"/>
</dbReference>
<dbReference type="Gene3D" id="1.10.10.10">
    <property type="entry name" value="Winged helix-like DNA-binding domain superfamily/Winged helix DNA-binding domain"/>
    <property type="match status" value="1"/>
</dbReference>
<proteinExistence type="predicted"/>
<sequence>MPPKAHIESHLTAEELKIRYRQAENTTESRRWHLLLLVSRNWTIKQAAQVIGINYDYAKEIVQRYNREGPNSVKNRSRDRQPPPAKSLLNPEQQEELRQALQGLAPDGGIWTGPKVARWIAEKTGKAHVWPQRGWDYLSRLGVDWRRRRRR</sequence>
<accession>A0A2G4EYU4</accession>
<evidence type="ECO:0000313" key="2">
    <source>
        <dbReference type="EMBL" id="PHX54670.1"/>
    </source>
</evidence>
<protein>
    <submittedName>
        <fullName evidence="2">Transcriptional regulator</fullName>
    </submittedName>
</protein>
<evidence type="ECO:0000313" key="3">
    <source>
        <dbReference type="Proteomes" id="UP000226442"/>
    </source>
</evidence>
<feature type="region of interest" description="Disordered" evidence="1">
    <location>
        <begin position="67"/>
        <end position="91"/>
    </location>
</feature>
<dbReference type="EMBL" id="NXIB02000085">
    <property type="protein sequence ID" value="PHX54670.1"/>
    <property type="molecule type" value="Genomic_DNA"/>
</dbReference>
<comment type="caution">
    <text evidence="2">The sequence shown here is derived from an EMBL/GenBank/DDBJ whole genome shotgun (WGS) entry which is preliminary data.</text>
</comment>
<dbReference type="SUPFAM" id="SSF46689">
    <property type="entry name" value="Homeodomain-like"/>
    <property type="match status" value="1"/>
</dbReference>
<gene>
    <name evidence="2" type="ORF">CP500_014900</name>
</gene>
<reference evidence="2" key="1">
    <citation type="submission" date="2017-10" db="EMBL/GenBank/DDBJ databases">
        <title>Draft genome sequence of the planktic cyanobacteria Tychonema bourrellyi isolated from alpine lentic freshwater.</title>
        <authorList>
            <person name="Tett A."/>
            <person name="Armanini F."/>
            <person name="Asnicar F."/>
            <person name="Boscaini A."/>
            <person name="Pasolli E."/>
            <person name="Zolfo M."/>
            <person name="Donati C."/>
            <person name="Salmaso N."/>
            <person name="Segata N."/>
        </authorList>
    </citation>
    <scope>NUCLEOTIDE SEQUENCE</scope>
    <source>
        <strain evidence="2">FEM_GT703</strain>
    </source>
</reference>
<evidence type="ECO:0000256" key="1">
    <source>
        <dbReference type="SAM" id="MobiDB-lite"/>
    </source>
</evidence>